<keyword evidence="2" id="KW-1185">Reference proteome</keyword>
<evidence type="ECO:0000313" key="2">
    <source>
        <dbReference type="Proteomes" id="UP000887575"/>
    </source>
</evidence>
<reference evidence="3" key="1">
    <citation type="submission" date="2024-02" db="UniProtKB">
        <authorList>
            <consortium name="WormBaseParasite"/>
        </authorList>
    </citation>
    <scope>IDENTIFICATION</scope>
</reference>
<evidence type="ECO:0000256" key="1">
    <source>
        <dbReference type="SAM" id="MobiDB-lite"/>
    </source>
</evidence>
<accession>A0AAF3F0C6</accession>
<organism evidence="2 3">
    <name type="scientific">Mesorhabditis belari</name>
    <dbReference type="NCBI Taxonomy" id="2138241"/>
    <lineage>
        <taxon>Eukaryota</taxon>
        <taxon>Metazoa</taxon>
        <taxon>Ecdysozoa</taxon>
        <taxon>Nematoda</taxon>
        <taxon>Chromadorea</taxon>
        <taxon>Rhabditida</taxon>
        <taxon>Rhabditina</taxon>
        <taxon>Rhabditomorpha</taxon>
        <taxon>Rhabditoidea</taxon>
        <taxon>Rhabditidae</taxon>
        <taxon>Mesorhabditinae</taxon>
        <taxon>Mesorhabditis</taxon>
    </lineage>
</organism>
<dbReference type="Proteomes" id="UP000887575">
    <property type="component" value="Unassembled WGS sequence"/>
</dbReference>
<dbReference type="AlphaFoldDB" id="A0AAF3F0C6"/>
<proteinExistence type="predicted"/>
<protein>
    <submittedName>
        <fullName evidence="3">Uncharacterized protein</fullName>
    </submittedName>
</protein>
<feature type="compositionally biased region" description="Basic and acidic residues" evidence="1">
    <location>
        <begin position="74"/>
        <end position="102"/>
    </location>
</feature>
<feature type="compositionally biased region" description="Basic and acidic residues" evidence="1">
    <location>
        <begin position="124"/>
        <end position="165"/>
    </location>
</feature>
<dbReference type="WBParaSite" id="MBELARI_LOCUS19924">
    <property type="protein sequence ID" value="MBELARI_LOCUS19924"/>
    <property type="gene ID" value="MBELARI_LOCUS19924"/>
</dbReference>
<sequence>MAFYFALLNVSNKRSEDKNRQSQRHTARSQRQARRHSIASLDEQPLNDYRLLPKPLVVTNELATGHYLPNSASIKEEMNRARESSLSSRDETPPPPKIERNLIKANLRHSRQQPSFNSYKKNHRDNLFHDRRESSEIDEPTCSRRFDNDPYNNREDSASGEDEFRSINSRFRRGFSPLGSPVRTCSAKSSREESRRTSKASSNSSEIIASINGRYGAKSSQNDGTENKVIASKRVTFDNKNNSVIIEGHFLEERLHWADTSVPSVDTRLRTVTSVGDLGQHSTNQVKKVAANGVGSSEQYLDVLVFFVADRLQIEVVEERPSVIAVSFLRMKSSR</sequence>
<feature type="region of interest" description="Disordered" evidence="1">
    <location>
        <begin position="73"/>
        <end position="205"/>
    </location>
</feature>
<feature type="region of interest" description="Disordered" evidence="1">
    <location>
        <begin position="13"/>
        <end position="41"/>
    </location>
</feature>
<evidence type="ECO:0000313" key="3">
    <source>
        <dbReference type="WBParaSite" id="MBELARI_LOCUS19924"/>
    </source>
</evidence>
<feature type="compositionally biased region" description="Basic residues" evidence="1">
    <location>
        <begin position="21"/>
        <end position="37"/>
    </location>
</feature>
<name>A0AAF3F0C6_9BILA</name>